<evidence type="ECO:0000256" key="4">
    <source>
        <dbReference type="ARBA" id="ARBA00023163"/>
    </source>
</evidence>
<dbReference type="CDD" id="cd08422">
    <property type="entry name" value="PBP2_CrgA_like"/>
    <property type="match status" value="1"/>
</dbReference>
<dbReference type="InterPro" id="IPR036388">
    <property type="entry name" value="WH-like_DNA-bd_sf"/>
</dbReference>
<feature type="domain" description="HTH lysR-type" evidence="5">
    <location>
        <begin position="6"/>
        <end position="63"/>
    </location>
</feature>
<gene>
    <name evidence="6" type="ORF">COC19_02415</name>
</gene>
<dbReference type="InterPro" id="IPR000847">
    <property type="entry name" value="LysR_HTH_N"/>
</dbReference>
<organism evidence="6 7">
    <name type="scientific">SAR86 cluster bacterium</name>
    <dbReference type="NCBI Taxonomy" id="2030880"/>
    <lineage>
        <taxon>Bacteria</taxon>
        <taxon>Pseudomonadati</taxon>
        <taxon>Pseudomonadota</taxon>
        <taxon>Gammaproteobacteria</taxon>
        <taxon>SAR86 cluster</taxon>
    </lineage>
</organism>
<dbReference type="AlphaFoldDB" id="A0A2A4MR70"/>
<evidence type="ECO:0000259" key="5">
    <source>
        <dbReference type="PROSITE" id="PS50931"/>
    </source>
</evidence>
<evidence type="ECO:0000256" key="3">
    <source>
        <dbReference type="ARBA" id="ARBA00023125"/>
    </source>
</evidence>
<dbReference type="PROSITE" id="PS50931">
    <property type="entry name" value="HTH_LYSR"/>
    <property type="match status" value="1"/>
</dbReference>
<name>A0A2A4MR70_9GAMM</name>
<evidence type="ECO:0000313" key="6">
    <source>
        <dbReference type="EMBL" id="PCH62749.1"/>
    </source>
</evidence>
<reference evidence="7" key="1">
    <citation type="submission" date="2017-08" db="EMBL/GenBank/DDBJ databases">
        <title>A dynamic microbial community with high functional redundancy inhabits the cold, oxic subseafloor aquifer.</title>
        <authorList>
            <person name="Tully B.J."/>
            <person name="Wheat C.G."/>
            <person name="Glazer B.T."/>
            <person name="Huber J.A."/>
        </authorList>
    </citation>
    <scope>NUCLEOTIDE SEQUENCE [LARGE SCALE GENOMIC DNA]</scope>
</reference>
<evidence type="ECO:0000256" key="1">
    <source>
        <dbReference type="ARBA" id="ARBA00009437"/>
    </source>
</evidence>
<dbReference type="Gene3D" id="1.10.10.10">
    <property type="entry name" value="Winged helix-like DNA-binding domain superfamily/Winged helix DNA-binding domain"/>
    <property type="match status" value="1"/>
</dbReference>
<keyword evidence="4" id="KW-0804">Transcription</keyword>
<dbReference type="InterPro" id="IPR036390">
    <property type="entry name" value="WH_DNA-bd_sf"/>
</dbReference>
<evidence type="ECO:0000256" key="2">
    <source>
        <dbReference type="ARBA" id="ARBA00023015"/>
    </source>
</evidence>
<dbReference type="FunFam" id="1.10.10.10:FF:000001">
    <property type="entry name" value="LysR family transcriptional regulator"/>
    <property type="match status" value="1"/>
</dbReference>
<proteinExistence type="inferred from homology"/>
<comment type="caution">
    <text evidence="6">The sequence shown here is derived from an EMBL/GenBank/DDBJ whole genome shotgun (WGS) entry which is preliminary data.</text>
</comment>
<dbReference type="EMBL" id="NVQR01000034">
    <property type="protein sequence ID" value="PCH62749.1"/>
    <property type="molecule type" value="Genomic_DNA"/>
</dbReference>
<keyword evidence="3" id="KW-0238">DNA-binding</keyword>
<protein>
    <submittedName>
        <fullName evidence="6">LysR family transcriptional regulator</fullName>
    </submittedName>
</protein>
<dbReference type="Gene3D" id="3.40.190.290">
    <property type="match status" value="1"/>
</dbReference>
<accession>A0A2A4MR70</accession>
<evidence type="ECO:0000313" key="7">
    <source>
        <dbReference type="Proteomes" id="UP000218172"/>
    </source>
</evidence>
<dbReference type="GO" id="GO:0043565">
    <property type="term" value="F:sequence-specific DNA binding"/>
    <property type="evidence" value="ECO:0007669"/>
    <property type="project" value="TreeGrafter"/>
</dbReference>
<dbReference type="InterPro" id="IPR005119">
    <property type="entry name" value="LysR_subst-bd"/>
</dbReference>
<keyword evidence="2" id="KW-0805">Transcription regulation</keyword>
<dbReference type="GO" id="GO:0006351">
    <property type="term" value="P:DNA-templated transcription"/>
    <property type="evidence" value="ECO:0007669"/>
    <property type="project" value="TreeGrafter"/>
</dbReference>
<dbReference type="PANTHER" id="PTHR30537:SF68">
    <property type="entry name" value="TRANSCRIPTIONAL REGULATOR-RELATED"/>
    <property type="match status" value="1"/>
</dbReference>
<dbReference type="Proteomes" id="UP000218172">
    <property type="component" value="Unassembled WGS sequence"/>
</dbReference>
<dbReference type="GO" id="GO:0003700">
    <property type="term" value="F:DNA-binding transcription factor activity"/>
    <property type="evidence" value="ECO:0007669"/>
    <property type="project" value="InterPro"/>
</dbReference>
<dbReference type="Pfam" id="PF03466">
    <property type="entry name" value="LysR_substrate"/>
    <property type="match status" value="1"/>
</dbReference>
<dbReference type="SUPFAM" id="SSF53850">
    <property type="entry name" value="Periplasmic binding protein-like II"/>
    <property type="match status" value="1"/>
</dbReference>
<dbReference type="SUPFAM" id="SSF46785">
    <property type="entry name" value="Winged helix' DNA-binding domain"/>
    <property type="match status" value="1"/>
</dbReference>
<dbReference type="PANTHER" id="PTHR30537">
    <property type="entry name" value="HTH-TYPE TRANSCRIPTIONAL REGULATOR"/>
    <property type="match status" value="1"/>
</dbReference>
<comment type="similarity">
    <text evidence="1">Belongs to the LysR transcriptional regulatory family.</text>
</comment>
<sequence>MKCALMNINDMLVFAEVVDRGGFTAAGNSLGKPKSAISRTVSRLEAALNVVLLERSTRHHTLTEIGKIYYVHCVRIKEEVESAASSIETLSDTPFGKLRVTTSVTVGQNLINPILDGFIKAYPEVLLDVRLMNRRVNIIEENFDVLIRVGILQDSNLMARHLCSPTLHWYASPDYIKRHGIPAEDLSDLSEHHCVFMNAFSENAEWQFSRGNSSQRFQFTPRFACDDYRMLRQRVLDGVGIGELPDYLCKDFENKGQLQKVLISWQGSQVDIHAVVAGRKSMTPKIKVFLDYLIETFRAS</sequence>
<dbReference type="Pfam" id="PF00126">
    <property type="entry name" value="HTH_1"/>
    <property type="match status" value="1"/>
</dbReference>
<dbReference type="InterPro" id="IPR058163">
    <property type="entry name" value="LysR-type_TF_proteobact-type"/>
</dbReference>